<dbReference type="EMBL" id="UINC01005356">
    <property type="protein sequence ID" value="SVA20814.1"/>
    <property type="molecule type" value="Genomic_DNA"/>
</dbReference>
<protein>
    <recommendedName>
        <fullName evidence="4">Tryptophan synthase beta chain-like PALP domain-containing protein</fullName>
    </recommendedName>
</protein>
<dbReference type="SUPFAM" id="SSF53686">
    <property type="entry name" value="Tryptophan synthase beta subunit-like PLP-dependent enzymes"/>
    <property type="match status" value="1"/>
</dbReference>
<feature type="domain" description="Tryptophan synthase beta chain-like PALP" evidence="4">
    <location>
        <begin position="18"/>
        <end position="319"/>
    </location>
</feature>
<keyword evidence="3" id="KW-0663">Pyridoxal phosphate</keyword>
<organism evidence="5">
    <name type="scientific">marine metagenome</name>
    <dbReference type="NCBI Taxonomy" id="408172"/>
    <lineage>
        <taxon>unclassified sequences</taxon>
        <taxon>metagenomes</taxon>
        <taxon>ecological metagenomes</taxon>
    </lineage>
</organism>
<sequence>MVSDSPGPPNAYDDVVSAIGNTPLIRLNRLTEGLQDSSVWAKLERCNPGGSIKDRIGLQMVLDAEAKGLLKSGGVIVEATSGNTGIGLAIVAAQRGYRCIFTIPDKMSDEKITLLRAIGAEVHVCPTAVEKEDPRSYYEVAARLAREIPGAWYPDQYSHQANPLAHLLSTGPEIWEQTGGRLTHFVATMGTGGTITGTARALRDLAESNGRNPPLIVGVDAVGSILKQWFEEGTVGAPHTYAVEGFGEDFIPMATDFSLIDEIHQVDDGTCFRWARALAKREGMFCGGSCGGAIKVALDIAERADAAGEAAMIVVILPDGGNPYLSKFYDDEWLLENGWDPKDWE</sequence>
<dbReference type="GO" id="GO:0006535">
    <property type="term" value="P:cysteine biosynthetic process from serine"/>
    <property type="evidence" value="ECO:0007669"/>
    <property type="project" value="InterPro"/>
</dbReference>
<evidence type="ECO:0000256" key="2">
    <source>
        <dbReference type="ARBA" id="ARBA00007103"/>
    </source>
</evidence>
<name>A0A381TYA5_9ZZZZ</name>
<dbReference type="FunFam" id="3.40.50.1100:FF:000118">
    <property type="entry name" value="Related to CYS4-cystathionine beta-synthase"/>
    <property type="match status" value="1"/>
</dbReference>
<dbReference type="AlphaFoldDB" id="A0A381TYA5"/>
<dbReference type="Gene3D" id="3.40.50.1100">
    <property type="match status" value="2"/>
</dbReference>
<dbReference type="PANTHER" id="PTHR10314">
    <property type="entry name" value="CYSTATHIONINE BETA-SYNTHASE"/>
    <property type="match status" value="1"/>
</dbReference>
<gene>
    <name evidence="5" type="ORF">METZ01_LOCUS73668</name>
</gene>
<evidence type="ECO:0000259" key="4">
    <source>
        <dbReference type="Pfam" id="PF00291"/>
    </source>
</evidence>
<dbReference type="InterPro" id="IPR036052">
    <property type="entry name" value="TrpB-like_PALP_sf"/>
</dbReference>
<accession>A0A381TYA5</accession>
<proteinExistence type="inferred from homology"/>
<dbReference type="FunFam" id="3.40.50.1100:FF:000003">
    <property type="entry name" value="Cystathionine beta-synthase"/>
    <property type="match status" value="1"/>
</dbReference>
<dbReference type="InterPro" id="IPR001216">
    <property type="entry name" value="P-phosphate_BS"/>
</dbReference>
<evidence type="ECO:0000313" key="5">
    <source>
        <dbReference type="EMBL" id="SVA20814.1"/>
    </source>
</evidence>
<dbReference type="CDD" id="cd01561">
    <property type="entry name" value="CBS_like"/>
    <property type="match status" value="1"/>
</dbReference>
<dbReference type="InterPro" id="IPR050214">
    <property type="entry name" value="Cys_Synth/Cystath_Beta-Synth"/>
</dbReference>
<evidence type="ECO:0000256" key="1">
    <source>
        <dbReference type="ARBA" id="ARBA00001933"/>
    </source>
</evidence>
<dbReference type="PROSITE" id="PS00901">
    <property type="entry name" value="CYS_SYNTHASE"/>
    <property type="match status" value="1"/>
</dbReference>
<reference evidence="5" key="1">
    <citation type="submission" date="2018-05" db="EMBL/GenBank/DDBJ databases">
        <authorList>
            <person name="Lanie J.A."/>
            <person name="Ng W.-L."/>
            <person name="Kazmierczak K.M."/>
            <person name="Andrzejewski T.M."/>
            <person name="Davidsen T.M."/>
            <person name="Wayne K.J."/>
            <person name="Tettelin H."/>
            <person name="Glass J.I."/>
            <person name="Rusch D."/>
            <person name="Podicherti R."/>
            <person name="Tsui H.-C.T."/>
            <person name="Winkler M.E."/>
        </authorList>
    </citation>
    <scope>NUCLEOTIDE SEQUENCE</scope>
</reference>
<evidence type="ECO:0000256" key="3">
    <source>
        <dbReference type="ARBA" id="ARBA00022898"/>
    </source>
</evidence>
<comment type="similarity">
    <text evidence="2">Belongs to the cysteine synthase/cystathionine beta-synthase family.</text>
</comment>
<dbReference type="InterPro" id="IPR001926">
    <property type="entry name" value="TrpB-like_PALP"/>
</dbReference>
<comment type="cofactor">
    <cofactor evidence="1">
        <name>pyridoxal 5'-phosphate</name>
        <dbReference type="ChEBI" id="CHEBI:597326"/>
    </cofactor>
</comment>
<dbReference type="Pfam" id="PF00291">
    <property type="entry name" value="PALP"/>
    <property type="match status" value="1"/>
</dbReference>